<dbReference type="AlphaFoldDB" id="A0A2H3T4W8"/>
<sequence length="145" mass="15816">MAQHNSIKVPSQAVRVALSRLYNGSNVYEKFERTISDIEMWDHTRTLVPKSRNGASPGSKACGRVLGVALCTWYSDCAGEQDILWWAMCLLLPLAGILGGKNTNTPGTRAQWTRAVAVLQFCSARPGTGNGNAVWATWSETSDKD</sequence>
<accession>A0A2H3T4W8</accession>
<dbReference type="Proteomes" id="UP000219369">
    <property type="component" value="Unassembled WGS sequence"/>
</dbReference>
<protein>
    <submittedName>
        <fullName evidence="1">Uncharacterized protein</fullName>
    </submittedName>
</protein>
<dbReference type="EMBL" id="FMJY01000004">
    <property type="protein sequence ID" value="SCO83788.1"/>
    <property type="molecule type" value="Genomic_DNA"/>
</dbReference>
<proteinExistence type="predicted"/>
<dbReference type="VEuPathDB" id="FungiDB:FOZG_05639"/>
<dbReference type="OrthoDB" id="5090614at2759"/>
<dbReference type="VEuPathDB" id="FungiDB:FOIG_02915"/>
<evidence type="ECO:0000313" key="2">
    <source>
        <dbReference type="Proteomes" id="UP000219369"/>
    </source>
</evidence>
<name>A0A2H3T4W8_FUSOX</name>
<evidence type="ECO:0000313" key="1">
    <source>
        <dbReference type="EMBL" id="SCO83788.1"/>
    </source>
</evidence>
<reference evidence="2" key="1">
    <citation type="submission" date="2016-09" db="EMBL/GenBank/DDBJ databases">
        <authorList>
            <person name="Guldener U."/>
        </authorList>
    </citation>
    <scope>NUCLEOTIDE SEQUENCE [LARGE SCALE GENOMIC DNA]</scope>
    <source>
        <strain evidence="2">V64-1</strain>
    </source>
</reference>
<gene>
    <name evidence="1" type="ORF">FRV6_07915</name>
</gene>
<organism evidence="1 2">
    <name type="scientific">Fusarium oxysporum</name>
    <name type="common">Fusarium vascular wilt</name>
    <dbReference type="NCBI Taxonomy" id="5507"/>
    <lineage>
        <taxon>Eukaryota</taxon>
        <taxon>Fungi</taxon>
        <taxon>Dikarya</taxon>
        <taxon>Ascomycota</taxon>
        <taxon>Pezizomycotina</taxon>
        <taxon>Sordariomycetes</taxon>
        <taxon>Hypocreomycetidae</taxon>
        <taxon>Hypocreales</taxon>
        <taxon>Nectriaceae</taxon>
        <taxon>Fusarium</taxon>
        <taxon>Fusarium oxysporum species complex</taxon>
    </lineage>
</organism>